<dbReference type="InterPro" id="IPR036683">
    <property type="entry name" value="CO_DH_flav_C_dom_sf"/>
</dbReference>
<dbReference type="Proteomes" id="UP000054099">
    <property type="component" value="Unassembled WGS sequence"/>
</dbReference>
<dbReference type="OrthoDB" id="9774454at2"/>
<dbReference type="Pfam" id="PF03450">
    <property type="entry name" value="CO_deh_flav_C"/>
    <property type="match status" value="1"/>
</dbReference>
<dbReference type="InterPro" id="IPR005107">
    <property type="entry name" value="CO_DH_flav_C"/>
</dbReference>
<dbReference type="PANTHER" id="PTHR42659:SF2">
    <property type="entry name" value="XANTHINE DEHYDROGENASE SUBUNIT C-RELATED"/>
    <property type="match status" value="1"/>
</dbReference>
<dbReference type="EMBL" id="LNQN01000005">
    <property type="protein sequence ID" value="KSU82030.1"/>
    <property type="molecule type" value="Genomic_DNA"/>
</dbReference>
<feature type="domain" description="FAD-binding PCMH-type" evidence="4">
    <location>
        <begin position="1"/>
        <end position="177"/>
    </location>
</feature>
<dbReference type="InterPro" id="IPR002346">
    <property type="entry name" value="Mopterin_DH_FAD-bd"/>
</dbReference>
<dbReference type="SMART" id="SM01092">
    <property type="entry name" value="CO_deh_flav_C"/>
    <property type="match status" value="1"/>
</dbReference>
<keyword evidence="2" id="KW-0274">FAD</keyword>
<evidence type="ECO:0000256" key="3">
    <source>
        <dbReference type="ARBA" id="ARBA00023002"/>
    </source>
</evidence>
<dbReference type="Pfam" id="PF00941">
    <property type="entry name" value="FAD_binding_5"/>
    <property type="match status" value="1"/>
</dbReference>
<keyword evidence="6" id="KW-1185">Reference proteome</keyword>
<reference evidence="5 6" key="1">
    <citation type="journal article" date="2014" name="Antonie Van Leeuwenhoek">
        <title>Fictibacillus enclensis sp. nov., isolated from marine sediment.</title>
        <authorList>
            <person name="Dastager S.G."/>
            <person name="Mawlankar R."/>
            <person name="Srinivasan K."/>
            <person name="Tang S.K."/>
            <person name="Lee J.C."/>
            <person name="Ramana V.V."/>
            <person name="Shouche Y.S."/>
        </authorList>
    </citation>
    <scope>NUCLEOTIDE SEQUENCE [LARGE SCALE GENOMIC DNA]</scope>
    <source>
        <strain evidence="5 6">NIO-1003</strain>
    </source>
</reference>
<comment type="caution">
    <text evidence="5">The sequence shown here is derived from an EMBL/GenBank/DDBJ whole genome shotgun (WGS) entry which is preliminary data.</text>
</comment>
<dbReference type="InterPro" id="IPR016167">
    <property type="entry name" value="FAD-bd_PCMH_sub1"/>
</dbReference>
<dbReference type="Gene3D" id="3.30.390.50">
    <property type="entry name" value="CO dehydrogenase flavoprotein, C-terminal domain"/>
    <property type="match status" value="1"/>
</dbReference>
<evidence type="ECO:0000259" key="4">
    <source>
        <dbReference type="PROSITE" id="PS51387"/>
    </source>
</evidence>
<dbReference type="Gene3D" id="3.30.43.10">
    <property type="entry name" value="Uridine Diphospho-n-acetylenolpyruvylglucosamine Reductase, domain 2"/>
    <property type="match status" value="1"/>
</dbReference>
<dbReference type="PROSITE" id="PS51387">
    <property type="entry name" value="FAD_PCMH"/>
    <property type="match status" value="1"/>
</dbReference>
<gene>
    <name evidence="5" type="ORF">AS030_17280</name>
</gene>
<accession>A0A0V8J4G2</accession>
<evidence type="ECO:0000313" key="6">
    <source>
        <dbReference type="Proteomes" id="UP000054099"/>
    </source>
</evidence>
<evidence type="ECO:0000313" key="5">
    <source>
        <dbReference type="EMBL" id="KSU82030.1"/>
    </source>
</evidence>
<proteinExistence type="predicted"/>
<sequence length="294" mass="31942">MKPAKFDYYRPKDLPEALSLLESSGFDGKIIAGGQSLVPIMNMRLATPECLIDINGLQDLNFIESDDRVLKIGTMTRQNTVETSQLIKDQCGLVTEAVAHIGHLQTRNRGTIGGSIVHADPSAELPLVMMALNGTLHISSEDETRSVKAEDFFLTFLTTDMMPNEMLTEVHLPIWKGRVGSSFQEVARRHGDFALVAAACQLELDAHDRISDIRLALGGVEAIPLLISDAKELLAGERLTDAALQKVADVVAGSVEPESDLHASAAYRTQLAKVLTTRVVHQAYERAKGSAVCP</sequence>
<dbReference type="SUPFAM" id="SSF56176">
    <property type="entry name" value="FAD-binding/transporter-associated domain-like"/>
    <property type="match status" value="1"/>
</dbReference>
<keyword evidence="1" id="KW-0285">Flavoprotein</keyword>
<name>A0A0V8J4G2_9BACL</name>
<dbReference type="SUPFAM" id="SSF55447">
    <property type="entry name" value="CO dehydrogenase flavoprotein C-terminal domain-like"/>
    <property type="match status" value="1"/>
</dbReference>
<evidence type="ECO:0000256" key="2">
    <source>
        <dbReference type="ARBA" id="ARBA00022827"/>
    </source>
</evidence>
<protein>
    <submittedName>
        <fullName evidence="5">Molybdopterin dehydrogenase</fullName>
    </submittedName>
</protein>
<dbReference type="InterPro" id="IPR016166">
    <property type="entry name" value="FAD-bd_PCMH"/>
</dbReference>
<dbReference type="GO" id="GO:0016491">
    <property type="term" value="F:oxidoreductase activity"/>
    <property type="evidence" value="ECO:0007669"/>
    <property type="project" value="UniProtKB-KW"/>
</dbReference>
<evidence type="ECO:0000256" key="1">
    <source>
        <dbReference type="ARBA" id="ARBA00022630"/>
    </source>
</evidence>
<dbReference type="AlphaFoldDB" id="A0A0V8J4G2"/>
<dbReference type="GO" id="GO:0071949">
    <property type="term" value="F:FAD binding"/>
    <property type="evidence" value="ECO:0007669"/>
    <property type="project" value="InterPro"/>
</dbReference>
<dbReference type="InterPro" id="IPR016169">
    <property type="entry name" value="FAD-bd_PCMH_sub2"/>
</dbReference>
<keyword evidence="3" id="KW-0560">Oxidoreductase</keyword>
<dbReference type="InterPro" id="IPR051312">
    <property type="entry name" value="Diverse_Substr_Oxidored"/>
</dbReference>
<dbReference type="PANTHER" id="PTHR42659">
    <property type="entry name" value="XANTHINE DEHYDROGENASE SUBUNIT C-RELATED"/>
    <property type="match status" value="1"/>
</dbReference>
<organism evidence="5 6">
    <name type="scientific">Fictibacillus enclensis</name>
    <dbReference type="NCBI Taxonomy" id="1017270"/>
    <lineage>
        <taxon>Bacteria</taxon>
        <taxon>Bacillati</taxon>
        <taxon>Bacillota</taxon>
        <taxon>Bacilli</taxon>
        <taxon>Bacillales</taxon>
        <taxon>Fictibacillaceae</taxon>
        <taxon>Fictibacillus</taxon>
    </lineage>
</organism>
<dbReference type="Gene3D" id="3.30.465.10">
    <property type="match status" value="1"/>
</dbReference>
<dbReference type="RefSeq" id="WP_061973915.1">
    <property type="nucleotide sequence ID" value="NZ_FMAV01000003.1"/>
</dbReference>
<dbReference type="InterPro" id="IPR036318">
    <property type="entry name" value="FAD-bd_PCMH-like_sf"/>
</dbReference>